<proteinExistence type="predicted"/>
<evidence type="ECO:0000313" key="3">
    <source>
        <dbReference type="EMBL" id="MBP2418030.1"/>
    </source>
</evidence>
<gene>
    <name evidence="3" type="ORF">JOF54_002952</name>
</gene>
<sequence>MTTSVRSRRRPGAPAGRRHPLRSLLRAASWHRRPLAAVAAALAVLTGVSAALPEGPPERTVLVAVREVPGGSVLAAADVEPRALRSDDLPAAALDASAAVVGRAVSAPLARGQVLTPLALVAPRAGPSSARVVTPVRLADAGVVALLRPGDVVDLVGTDEQDGTADVVAPAARVVTIPQIEEEAAPGSAGGLVLVEVPPGTGTRLARAAARGPLTVLWR</sequence>
<reference evidence="3 4" key="1">
    <citation type="submission" date="2021-03" db="EMBL/GenBank/DDBJ databases">
        <title>Sequencing the genomes of 1000 actinobacteria strains.</title>
        <authorList>
            <person name="Klenk H.-P."/>
        </authorList>
    </citation>
    <scope>NUCLEOTIDE SEQUENCE [LARGE SCALE GENOMIC DNA]</scope>
    <source>
        <strain evidence="3 4">DSM 12936</strain>
    </source>
</reference>
<protein>
    <submittedName>
        <fullName evidence="3">Flp pilus assembly protein CpaB</fullName>
    </submittedName>
</protein>
<feature type="region of interest" description="Disordered" evidence="1">
    <location>
        <begin position="1"/>
        <end position="20"/>
    </location>
</feature>
<keyword evidence="4" id="KW-1185">Reference proteome</keyword>
<name>A0ABS4ZAF0_9ACTN</name>
<accession>A0ABS4ZAF0</accession>
<dbReference type="SMART" id="SM00858">
    <property type="entry name" value="SAF"/>
    <property type="match status" value="1"/>
</dbReference>
<feature type="domain" description="SAF" evidence="2">
    <location>
        <begin position="59"/>
        <end position="121"/>
    </location>
</feature>
<dbReference type="RefSeq" id="WP_210057227.1">
    <property type="nucleotide sequence ID" value="NZ_BAAAMH010000010.1"/>
</dbReference>
<comment type="caution">
    <text evidence="3">The sequence shown here is derived from an EMBL/GenBank/DDBJ whole genome shotgun (WGS) entry which is preliminary data.</text>
</comment>
<evidence type="ECO:0000259" key="2">
    <source>
        <dbReference type="SMART" id="SM00858"/>
    </source>
</evidence>
<dbReference type="Pfam" id="PF08666">
    <property type="entry name" value="SAF"/>
    <property type="match status" value="1"/>
</dbReference>
<dbReference type="Gene3D" id="3.90.1210.10">
    <property type="entry name" value="Antifreeze-like/N-acetylneuraminic acid synthase C-terminal domain"/>
    <property type="match status" value="1"/>
</dbReference>
<dbReference type="EMBL" id="JAGIOB010000001">
    <property type="protein sequence ID" value="MBP2418030.1"/>
    <property type="molecule type" value="Genomic_DNA"/>
</dbReference>
<evidence type="ECO:0000313" key="4">
    <source>
        <dbReference type="Proteomes" id="UP000758168"/>
    </source>
</evidence>
<organism evidence="3 4">
    <name type="scientific">Microlunatus capsulatus</name>
    <dbReference type="NCBI Taxonomy" id="99117"/>
    <lineage>
        <taxon>Bacteria</taxon>
        <taxon>Bacillati</taxon>
        <taxon>Actinomycetota</taxon>
        <taxon>Actinomycetes</taxon>
        <taxon>Propionibacteriales</taxon>
        <taxon>Propionibacteriaceae</taxon>
        <taxon>Microlunatus</taxon>
    </lineage>
</organism>
<dbReference type="Proteomes" id="UP000758168">
    <property type="component" value="Unassembled WGS sequence"/>
</dbReference>
<evidence type="ECO:0000256" key="1">
    <source>
        <dbReference type="SAM" id="MobiDB-lite"/>
    </source>
</evidence>
<dbReference type="CDD" id="cd11614">
    <property type="entry name" value="SAF_CpaB_FlgA_like"/>
    <property type="match status" value="1"/>
</dbReference>
<dbReference type="InterPro" id="IPR013974">
    <property type="entry name" value="SAF"/>
</dbReference>